<evidence type="ECO:0000256" key="1">
    <source>
        <dbReference type="SAM" id="SignalP"/>
    </source>
</evidence>
<name>A0A517ZCK6_9PLAN</name>
<accession>A0A517ZCK6</accession>
<evidence type="ECO:0008006" key="4">
    <source>
        <dbReference type="Google" id="ProtNLM"/>
    </source>
</evidence>
<dbReference type="KEGG" id="mri:Mal4_45360"/>
<keyword evidence="1" id="KW-0732">Signal</keyword>
<gene>
    <name evidence="2" type="ORF">Mal4_45360</name>
</gene>
<dbReference type="Proteomes" id="UP000320496">
    <property type="component" value="Chromosome"/>
</dbReference>
<proteinExistence type="predicted"/>
<evidence type="ECO:0000313" key="3">
    <source>
        <dbReference type="Proteomes" id="UP000320496"/>
    </source>
</evidence>
<reference evidence="2 3" key="1">
    <citation type="submission" date="2019-02" db="EMBL/GenBank/DDBJ databases">
        <title>Deep-cultivation of Planctomycetes and their phenomic and genomic characterization uncovers novel biology.</title>
        <authorList>
            <person name="Wiegand S."/>
            <person name="Jogler M."/>
            <person name="Boedeker C."/>
            <person name="Pinto D."/>
            <person name="Vollmers J."/>
            <person name="Rivas-Marin E."/>
            <person name="Kohn T."/>
            <person name="Peeters S.H."/>
            <person name="Heuer A."/>
            <person name="Rast P."/>
            <person name="Oberbeckmann S."/>
            <person name="Bunk B."/>
            <person name="Jeske O."/>
            <person name="Meyerdierks A."/>
            <person name="Storesund J.E."/>
            <person name="Kallscheuer N."/>
            <person name="Luecker S."/>
            <person name="Lage O.M."/>
            <person name="Pohl T."/>
            <person name="Merkel B.J."/>
            <person name="Hornburger P."/>
            <person name="Mueller R.-W."/>
            <person name="Bruemmer F."/>
            <person name="Labrenz M."/>
            <person name="Spormann A.M."/>
            <person name="Op den Camp H."/>
            <person name="Overmann J."/>
            <person name="Amann R."/>
            <person name="Jetten M.S.M."/>
            <person name="Mascher T."/>
            <person name="Medema M.H."/>
            <person name="Devos D.P."/>
            <person name="Kaster A.-K."/>
            <person name="Ovreas L."/>
            <person name="Rohde M."/>
            <person name="Galperin M.Y."/>
            <person name="Jogler C."/>
        </authorList>
    </citation>
    <scope>NUCLEOTIDE SEQUENCE [LARGE SCALE GENOMIC DNA]</scope>
    <source>
        <strain evidence="2 3">Mal4</strain>
    </source>
</reference>
<dbReference type="OrthoDB" id="215252at2"/>
<sequence length="509" mass="57912" precursor="true">MNFVSRLVFLSLVVLVLSGSGRVHAAQSIEEFNKLESKWDRLVGATFELEGRYSLFTPKEIRFRRCGMRFILEQSFPRPRGTSNIGVSGRLTKVDGKVAFLVTDLKPMPSDMEALAVRRAGINTARPDSWYAVADWARQRGTFYDDDELLDAAKELYRQGLLTERRDLEDVDASSLGRLAAKAAELDLSESFIRELHHEAGIIEFERLRNIKRADLEPLRQRIVQQLPAAETPVENVDAKLLEAWNTDPIDTYRKTPPEKRDVLDRLLYRQVTRQMIQRDAEQDDSNALAIAARIEKELPELSDLAESYRKKGYAYEVSRADRLSRREMLTLAERFRKNEDSEHATQVIKSWLEAREPVRRREGALSLIAHAEDYIDLLSDKDKAAELYQDALALNPDLRSASDWLRRNGWTRVGDDWLRPGEMPPETVDPLDQAVREGRVQVGMTEQQARAALGGKPEGRVRLVSLGRVEEVWLYPNLGVAVRLSRNALTGRAEVVAVSNLREMPPAP</sequence>
<feature type="signal peptide" evidence="1">
    <location>
        <begin position="1"/>
        <end position="25"/>
    </location>
</feature>
<dbReference type="RefSeq" id="WP_145371295.1">
    <property type="nucleotide sequence ID" value="NZ_CP036275.1"/>
</dbReference>
<feature type="chain" id="PRO_5022100376" description="Tetratricopeptide repeat protein" evidence="1">
    <location>
        <begin position="26"/>
        <end position="509"/>
    </location>
</feature>
<dbReference type="EMBL" id="CP036275">
    <property type="protein sequence ID" value="QDU40181.1"/>
    <property type="molecule type" value="Genomic_DNA"/>
</dbReference>
<evidence type="ECO:0000313" key="2">
    <source>
        <dbReference type="EMBL" id="QDU40181.1"/>
    </source>
</evidence>
<organism evidence="2 3">
    <name type="scientific">Maioricimonas rarisocia</name>
    <dbReference type="NCBI Taxonomy" id="2528026"/>
    <lineage>
        <taxon>Bacteria</taxon>
        <taxon>Pseudomonadati</taxon>
        <taxon>Planctomycetota</taxon>
        <taxon>Planctomycetia</taxon>
        <taxon>Planctomycetales</taxon>
        <taxon>Planctomycetaceae</taxon>
        <taxon>Maioricimonas</taxon>
    </lineage>
</organism>
<dbReference type="AlphaFoldDB" id="A0A517ZCK6"/>
<keyword evidence="3" id="KW-1185">Reference proteome</keyword>
<protein>
    <recommendedName>
        <fullName evidence="4">Tetratricopeptide repeat protein</fullName>
    </recommendedName>
</protein>